<keyword evidence="3" id="KW-1185">Reference proteome</keyword>
<name>A0A495VCJ2_9GAMM</name>
<comment type="caution">
    <text evidence="2">The sequence shown here is derived from an EMBL/GenBank/DDBJ whole genome shotgun (WGS) entry which is preliminary data.</text>
</comment>
<dbReference type="AlphaFoldDB" id="A0A495VCJ2"/>
<sequence length="71" mass="7655">MRGAYPACPDGAWGSSAVRQPDRDISGTLEPVRETFRLESGFRPPAPTPRKGPGSGGHRPDDNESVKPRPE</sequence>
<protein>
    <submittedName>
        <fullName evidence="2">Uncharacterized protein</fullName>
    </submittedName>
</protein>
<feature type="compositionally biased region" description="Basic and acidic residues" evidence="1">
    <location>
        <begin position="20"/>
        <end position="37"/>
    </location>
</feature>
<dbReference type="Proteomes" id="UP000274556">
    <property type="component" value="Unassembled WGS sequence"/>
</dbReference>
<dbReference type="EMBL" id="RBXL01000001">
    <property type="protein sequence ID" value="RKT46145.1"/>
    <property type="molecule type" value="Genomic_DNA"/>
</dbReference>
<gene>
    <name evidence="2" type="ORF">BDD21_3644</name>
</gene>
<evidence type="ECO:0000313" key="3">
    <source>
        <dbReference type="Proteomes" id="UP000274556"/>
    </source>
</evidence>
<reference evidence="2 3" key="1">
    <citation type="submission" date="2018-10" db="EMBL/GenBank/DDBJ databases">
        <title>Genomic Encyclopedia of Archaeal and Bacterial Type Strains, Phase II (KMG-II): from individual species to whole genera.</title>
        <authorList>
            <person name="Goeker M."/>
        </authorList>
    </citation>
    <scope>NUCLEOTIDE SEQUENCE [LARGE SCALE GENOMIC DNA]</scope>
    <source>
        <strain evidence="2 3">DSM 235</strain>
    </source>
</reference>
<evidence type="ECO:0000256" key="1">
    <source>
        <dbReference type="SAM" id="MobiDB-lite"/>
    </source>
</evidence>
<evidence type="ECO:0000313" key="2">
    <source>
        <dbReference type="EMBL" id="RKT46145.1"/>
    </source>
</evidence>
<accession>A0A495VCJ2</accession>
<organism evidence="2 3">
    <name type="scientific">Thiocapsa rosea</name>
    <dbReference type="NCBI Taxonomy" id="69360"/>
    <lineage>
        <taxon>Bacteria</taxon>
        <taxon>Pseudomonadati</taxon>
        <taxon>Pseudomonadota</taxon>
        <taxon>Gammaproteobacteria</taxon>
        <taxon>Chromatiales</taxon>
        <taxon>Chromatiaceae</taxon>
        <taxon>Thiocapsa</taxon>
    </lineage>
</organism>
<proteinExistence type="predicted"/>
<feature type="region of interest" description="Disordered" evidence="1">
    <location>
        <begin position="1"/>
        <end position="71"/>
    </location>
</feature>
<feature type="compositionally biased region" description="Basic and acidic residues" evidence="1">
    <location>
        <begin position="58"/>
        <end position="71"/>
    </location>
</feature>